<reference evidence="2" key="1">
    <citation type="journal article" date="2019" name="Curr. Biol.">
        <title>Genome Sequence of Striga asiatica Provides Insight into the Evolution of Plant Parasitism.</title>
        <authorList>
            <person name="Yoshida S."/>
            <person name="Kim S."/>
            <person name="Wafula E.K."/>
            <person name="Tanskanen J."/>
            <person name="Kim Y.M."/>
            <person name="Honaas L."/>
            <person name="Yang Z."/>
            <person name="Spallek T."/>
            <person name="Conn C.E."/>
            <person name="Ichihashi Y."/>
            <person name="Cheong K."/>
            <person name="Cui S."/>
            <person name="Der J.P."/>
            <person name="Gundlach H."/>
            <person name="Jiao Y."/>
            <person name="Hori C."/>
            <person name="Ishida J.K."/>
            <person name="Kasahara H."/>
            <person name="Kiba T."/>
            <person name="Kim M.S."/>
            <person name="Koo N."/>
            <person name="Laohavisit A."/>
            <person name="Lee Y.H."/>
            <person name="Lumba S."/>
            <person name="McCourt P."/>
            <person name="Mortimer J.C."/>
            <person name="Mutuku J.M."/>
            <person name="Nomura T."/>
            <person name="Sasaki-Sekimoto Y."/>
            <person name="Seto Y."/>
            <person name="Wang Y."/>
            <person name="Wakatake T."/>
            <person name="Sakakibara H."/>
            <person name="Demura T."/>
            <person name="Yamaguchi S."/>
            <person name="Yoneyama K."/>
            <person name="Manabe R.I."/>
            <person name="Nelson D.C."/>
            <person name="Schulman A.H."/>
            <person name="Timko M.P."/>
            <person name="dePamphilis C.W."/>
            <person name="Choi D."/>
            <person name="Shirasu K."/>
        </authorList>
    </citation>
    <scope>NUCLEOTIDE SEQUENCE [LARGE SCALE GENOMIC DNA]</scope>
    <source>
        <strain evidence="2">cv. UVA1</strain>
    </source>
</reference>
<organism evidence="1 2">
    <name type="scientific">Striga asiatica</name>
    <name type="common">Asiatic witchweed</name>
    <name type="synonym">Buchnera asiatica</name>
    <dbReference type="NCBI Taxonomy" id="4170"/>
    <lineage>
        <taxon>Eukaryota</taxon>
        <taxon>Viridiplantae</taxon>
        <taxon>Streptophyta</taxon>
        <taxon>Embryophyta</taxon>
        <taxon>Tracheophyta</taxon>
        <taxon>Spermatophyta</taxon>
        <taxon>Magnoliopsida</taxon>
        <taxon>eudicotyledons</taxon>
        <taxon>Gunneridae</taxon>
        <taxon>Pentapetalae</taxon>
        <taxon>asterids</taxon>
        <taxon>lamiids</taxon>
        <taxon>Lamiales</taxon>
        <taxon>Orobanchaceae</taxon>
        <taxon>Buchnereae</taxon>
        <taxon>Striga</taxon>
    </lineage>
</organism>
<name>A0A5A7QCZ6_STRAF</name>
<evidence type="ECO:0000313" key="2">
    <source>
        <dbReference type="Proteomes" id="UP000325081"/>
    </source>
</evidence>
<evidence type="ECO:0000313" key="1">
    <source>
        <dbReference type="EMBL" id="GER42914.1"/>
    </source>
</evidence>
<proteinExistence type="predicted"/>
<dbReference type="Proteomes" id="UP000325081">
    <property type="component" value="Unassembled WGS sequence"/>
</dbReference>
<accession>A0A5A7QCZ6</accession>
<comment type="caution">
    <text evidence="1">The sequence shown here is derived from an EMBL/GenBank/DDBJ whole genome shotgun (WGS) entry which is preliminary data.</text>
</comment>
<sequence>MKISLTSPRGRKPINNTVLSKRRKALTVMKSYVQTTQRQLMVVYPRKRLQCHKQERKENAFSLSVPSRSGSILADGAVRKELHTPSKYTVQLETSHPSNFLDERRLGQLYRARANPVGEVGLTGPIRLELFLA</sequence>
<dbReference type="GO" id="GO:0003746">
    <property type="term" value="F:translation elongation factor activity"/>
    <property type="evidence" value="ECO:0007669"/>
    <property type="project" value="UniProtKB-KW"/>
</dbReference>
<dbReference type="EMBL" id="BKCP01006504">
    <property type="protein sequence ID" value="GER42914.1"/>
    <property type="molecule type" value="Genomic_DNA"/>
</dbReference>
<keyword evidence="1" id="KW-0648">Protein biosynthesis</keyword>
<keyword evidence="2" id="KW-1185">Reference proteome</keyword>
<dbReference type="AlphaFoldDB" id="A0A5A7QCZ6"/>
<keyword evidence="1" id="KW-0251">Elongation factor</keyword>
<protein>
    <submittedName>
        <fullName evidence="1">Elongation factor Ts</fullName>
    </submittedName>
</protein>
<gene>
    <name evidence="1" type="ORF">STAS_19738</name>
</gene>